<dbReference type="EMBL" id="LSSK01000049">
    <property type="protein sequence ID" value="OMH85742.1"/>
    <property type="molecule type" value="Genomic_DNA"/>
</dbReference>
<evidence type="ECO:0000313" key="4">
    <source>
        <dbReference type="Proteomes" id="UP000188320"/>
    </source>
</evidence>
<dbReference type="InterPro" id="IPR036770">
    <property type="entry name" value="Ankyrin_rpt-contain_sf"/>
</dbReference>
<evidence type="ECO:0000256" key="2">
    <source>
        <dbReference type="ARBA" id="ARBA00023043"/>
    </source>
</evidence>
<dbReference type="PANTHER" id="PTHR24123">
    <property type="entry name" value="ANKYRIN REPEAT-CONTAINING"/>
    <property type="match status" value="1"/>
</dbReference>
<keyword evidence="1" id="KW-0677">Repeat</keyword>
<organism evidence="3 4">
    <name type="scientific">Zancudomyces culisetae</name>
    <name type="common">Gut fungus</name>
    <name type="synonym">Smittium culisetae</name>
    <dbReference type="NCBI Taxonomy" id="1213189"/>
    <lineage>
        <taxon>Eukaryota</taxon>
        <taxon>Fungi</taxon>
        <taxon>Fungi incertae sedis</taxon>
        <taxon>Zoopagomycota</taxon>
        <taxon>Kickxellomycotina</taxon>
        <taxon>Harpellomycetes</taxon>
        <taxon>Harpellales</taxon>
        <taxon>Legeriomycetaceae</taxon>
        <taxon>Zancudomyces</taxon>
    </lineage>
</organism>
<sequence>NEYFLEGGPGETALTTAISLDDFETAAYISRKYVDTVTTSVILQTIINDNMRLLEEFKSIGIDITKVGEKGVWCACINKNIEILRLLIKNGTKVQATSGDMLGVICNESYCSREMIFELVTNSTNSSNNAAKLHGCAETGKTLKFAGETVLSDCDYELAKSNIVDRNLGMIGLLIDGGLDANLSNHLVLRTAYKSGDIGWIDYFIEKGAKLGTEGYCGLDEACQSDNIEVLKHWFRNGGTVPTDPKHNGVRVASSVGNFEMVRLLVKNGACLSDPTYSGIKEACELNHQEILKYLVKNNAAVGDLEYYQWENAVMTGDVKLANMILEYYANMRMSKKGKERALEEKCTLTLPKTQTPESDPEYEYLKVVLEHSSIIDEYDLVEDLWMAKALRRNKTATLLSKWNMESFACRIEEFKSKKDYFI</sequence>
<dbReference type="PANTHER" id="PTHR24123:SF33">
    <property type="entry name" value="PROTEIN HOS4"/>
    <property type="match status" value="1"/>
</dbReference>
<dbReference type="InterPro" id="IPR002110">
    <property type="entry name" value="Ankyrin_rpt"/>
</dbReference>
<evidence type="ECO:0000256" key="1">
    <source>
        <dbReference type="ARBA" id="ARBA00022737"/>
    </source>
</evidence>
<accession>A0A1R1PXU0</accession>
<dbReference type="OrthoDB" id="194358at2759"/>
<dbReference type="InterPro" id="IPR051165">
    <property type="entry name" value="Multifunctional_ANK_Repeat"/>
</dbReference>
<evidence type="ECO:0000313" key="3">
    <source>
        <dbReference type="EMBL" id="OMH85742.1"/>
    </source>
</evidence>
<comment type="caution">
    <text evidence="3">The sequence shown here is derived from an EMBL/GenBank/DDBJ whole genome shotgun (WGS) entry which is preliminary data.</text>
</comment>
<keyword evidence="4" id="KW-1185">Reference proteome</keyword>
<dbReference type="AlphaFoldDB" id="A0A1R1PXU0"/>
<dbReference type="SUPFAM" id="SSF48403">
    <property type="entry name" value="Ankyrin repeat"/>
    <property type="match status" value="1"/>
</dbReference>
<dbReference type="Proteomes" id="UP000188320">
    <property type="component" value="Unassembled WGS sequence"/>
</dbReference>
<feature type="non-terminal residue" evidence="3">
    <location>
        <position position="1"/>
    </location>
</feature>
<protein>
    <submittedName>
        <fullName evidence="3">Putative ankyrin repeat protein L25</fullName>
    </submittedName>
</protein>
<proteinExistence type="predicted"/>
<name>A0A1R1PXU0_ZANCU</name>
<keyword evidence="2" id="KW-0040">ANK repeat</keyword>
<reference evidence="4" key="1">
    <citation type="submission" date="2017-01" db="EMBL/GenBank/DDBJ databases">
        <authorList>
            <person name="Wang Y."/>
            <person name="White M."/>
            <person name="Kvist S."/>
            <person name="Moncalvo J.-M."/>
        </authorList>
    </citation>
    <scope>NUCLEOTIDE SEQUENCE [LARGE SCALE GENOMIC DNA]</scope>
    <source>
        <strain evidence="4">COL-18-3</strain>
    </source>
</reference>
<dbReference type="Gene3D" id="1.25.40.20">
    <property type="entry name" value="Ankyrin repeat-containing domain"/>
    <property type="match status" value="1"/>
</dbReference>
<gene>
    <name evidence="3" type="ORF">AX774_g689</name>
</gene>
<dbReference type="SMART" id="SM00248">
    <property type="entry name" value="ANK"/>
    <property type="match status" value="4"/>
</dbReference>